<dbReference type="Pfam" id="PF07686">
    <property type="entry name" value="V-set"/>
    <property type="match status" value="1"/>
</dbReference>
<dbReference type="InParanoid" id="A0A6I8ND64"/>
<dbReference type="InterPro" id="IPR007110">
    <property type="entry name" value="Ig-like_dom"/>
</dbReference>
<dbReference type="Bgee" id="ENSOANG00000048300">
    <property type="expression patterns" value="Expressed in testis"/>
</dbReference>
<dbReference type="GeneTree" id="ENSGT00940000163595"/>
<reference evidence="5" key="2">
    <citation type="submission" date="2025-08" db="UniProtKB">
        <authorList>
            <consortium name="Ensembl"/>
        </authorList>
    </citation>
    <scope>IDENTIFICATION</scope>
    <source>
        <strain evidence="5">Glennie</strain>
    </source>
</reference>
<dbReference type="FunCoup" id="A0A6I8ND64">
    <property type="interactions" value="286"/>
</dbReference>
<evidence type="ECO:0000256" key="2">
    <source>
        <dbReference type="ARBA" id="ARBA00022859"/>
    </source>
</evidence>
<dbReference type="Ensembl" id="ENSOANT00000051190.1">
    <property type="protein sequence ID" value="ENSOANP00000038980.1"/>
    <property type="gene ID" value="ENSOANG00000048300.1"/>
</dbReference>
<evidence type="ECO:0000259" key="4">
    <source>
        <dbReference type="PROSITE" id="PS50835"/>
    </source>
</evidence>
<dbReference type="SMART" id="SM00406">
    <property type="entry name" value="IGv"/>
    <property type="match status" value="1"/>
</dbReference>
<dbReference type="InterPro" id="IPR013783">
    <property type="entry name" value="Ig-like_fold"/>
</dbReference>
<evidence type="ECO:0000313" key="6">
    <source>
        <dbReference type="Proteomes" id="UP000002279"/>
    </source>
</evidence>
<dbReference type="Proteomes" id="UP000002279">
    <property type="component" value="Chromosome 2"/>
</dbReference>
<keyword evidence="6" id="KW-1185">Reference proteome</keyword>
<dbReference type="GO" id="GO:0005886">
    <property type="term" value="C:plasma membrane"/>
    <property type="evidence" value="ECO:0000318"/>
    <property type="project" value="GO_Central"/>
</dbReference>
<organism evidence="5 6">
    <name type="scientific">Ornithorhynchus anatinus</name>
    <name type="common">Duckbill platypus</name>
    <dbReference type="NCBI Taxonomy" id="9258"/>
    <lineage>
        <taxon>Eukaryota</taxon>
        <taxon>Metazoa</taxon>
        <taxon>Chordata</taxon>
        <taxon>Craniata</taxon>
        <taxon>Vertebrata</taxon>
        <taxon>Euteleostomi</taxon>
        <taxon>Mammalia</taxon>
        <taxon>Monotremata</taxon>
        <taxon>Ornithorhynchidae</taxon>
        <taxon>Ornithorhynchus</taxon>
    </lineage>
</organism>
<dbReference type="GO" id="GO:0002376">
    <property type="term" value="P:immune system process"/>
    <property type="evidence" value="ECO:0007669"/>
    <property type="project" value="UniProtKB-KW"/>
</dbReference>
<proteinExistence type="predicted"/>
<evidence type="ECO:0000256" key="1">
    <source>
        <dbReference type="ARBA" id="ARBA00022729"/>
    </source>
</evidence>
<dbReference type="PANTHER" id="PTHR23268:SF110">
    <property type="entry name" value="T CELL RECEPTOR BETA VARIABLE 27"/>
    <property type="match status" value="1"/>
</dbReference>
<dbReference type="GO" id="GO:0007166">
    <property type="term" value="P:cell surface receptor signaling pathway"/>
    <property type="evidence" value="ECO:0000318"/>
    <property type="project" value="GO_Central"/>
</dbReference>
<dbReference type="OMA" id="QNMNHEY"/>
<feature type="domain" description="Ig-like" evidence="4">
    <location>
        <begin position="55"/>
        <end position="147"/>
    </location>
</feature>
<feature type="region of interest" description="Disordered" evidence="3">
    <location>
        <begin position="1"/>
        <end position="30"/>
    </location>
</feature>
<dbReference type="PROSITE" id="PS50835">
    <property type="entry name" value="IG_LIKE"/>
    <property type="match status" value="1"/>
</dbReference>
<reference evidence="5 6" key="1">
    <citation type="journal article" date="2008" name="Nature">
        <title>Genome analysis of the platypus reveals unique signatures of evolution.</title>
        <authorList>
            <person name="Warren W.C."/>
            <person name="Hillier L.W."/>
            <person name="Marshall Graves J.A."/>
            <person name="Birney E."/>
            <person name="Ponting C.P."/>
            <person name="Grutzner F."/>
            <person name="Belov K."/>
            <person name="Miller W."/>
            <person name="Clarke L."/>
            <person name="Chinwalla A.T."/>
            <person name="Yang S.P."/>
            <person name="Heger A."/>
            <person name="Locke D.P."/>
            <person name="Miethke P."/>
            <person name="Waters P.D."/>
            <person name="Veyrunes F."/>
            <person name="Fulton L."/>
            <person name="Fulton B."/>
            <person name="Graves T."/>
            <person name="Wallis J."/>
            <person name="Puente X.S."/>
            <person name="Lopez-Otin C."/>
            <person name="Ordonez G.R."/>
            <person name="Eichler E.E."/>
            <person name="Chen L."/>
            <person name="Cheng Z."/>
            <person name="Deakin J.E."/>
            <person name="Alsop A."/>
            <person name="Thompson K."/>
            <person name="Kirby P."/>
            <person name="Papenfuss A.T."/>
            <person name="Wakefield M.J."/>
            <person name="Olender T."/>
            <person name="Lancet D."/>
            <person name="Huttley G.A."/>
            <person name="Smit A.F."/>
            <person name="Pask A."/>
            <person name="Temple-Smith P."/>
            <person name="Batzer M.A."/>
            <person name="Walker J.A."/>
            <person name="Konkel M.K."/>
            <person name="Harris R.S."/>
            <person name="Whittington C.M."/>
            <person name="Wong E.S."/>
            <person name="Gemmell N.J."/>
            <person name="Buschiazzo E."/>
            <person name="Vargas Jentzsch I.M."/>
            <person name="Merkel A."/>
            <person name="Schmitz J."/>
            <person name="Zemann A."/>
            <person name="Churakov G."/>
            <person name="Kriegs J.O."/>
            <person name="Brosius J."/>
            <person name="Murchison E.P."/>
            <person name="Sachidanandam R."/>
            <person name="Smith C."/>
            <person name="Hannon G.J."/>
            <person name="Tsend-Ayush E."/>
            <person name="McMillan D."/>
            <person name="Attenborough R."/>
            <person name="Rens W."/>
            <person name="Ferguson-Smith M."/>
            <person name="Lefevre C.M."/>
            <person name="Sharp J.A."/>
            <person name="Nicholas K.R."/>
            <person name="Ray D.A."/>
            <person name="Kube M."/>
            <person name="Reinhardt R."/>
            <person name="Pringle T.H."/>
            <person name="Taylor J."/>
            <person name="Jones R.C."/>
            <person name="Nixon B."/>
            <person name="Dacheux J.L."/>
            <person name="Niwa H."/>
            <person name="Sekita Y."/>
            <person name="Huang X."/>
            <person name="Stark A."/>
            <person name="Kheradpour P."/>
            <person name="Kellis M."/>
            <person name="Flicek P."/>
            <person name="Chen Y."/>
            <person name="Webber C."/>
            <person name="Hardison R."/>
            <person name="Nelson J."/>
            <person name="Hallsworth-Pepin K."/>
            <person name="Delehaunty K."/>
            <person name="Markovic C."/>
            <person name="Minx P."/>
            <person name="Feng Y."/>
            <person name="Kremitzki C."/>
            <person name="Mitreva M."/>
            <person name="Glasscock J."/>
            <person name="Wylie T."/>
            <person name="Wohldmann P."/>
            <person name="Thiru P."/>
            <person name="Nhan M.N."/>
            <person name="Pohl C.S."/>
            <person name="Smith S.M."/>
            <person name="Hou S."/>
            <person name="Nefedov M."/>
            <person name="de Jong P.J."/>
            <person name="Renfree M.B."/>
            <person name="Mardis E.R."/>
            <person name="Wilson R.K."/>
        </authorList>
    </citation>
    <scope>NUCLEOTIDE SEQUENCE [LARGE SCALE GENOMIC DNA]</scope>
    <source>
        <strain evidence="5 6">Glennie</strain>
    </source>
</reference>
<protein>
    <recommendedName>
        <fullName evidence="4">Ig-like domain-containing protein</fullName>
    </recommendedName>
</protein>
<keyword evidence="2" id="KW-0391">Immunity</keyword>
<sequence>MGPEESKPHTPGGKTALSQETPQSAPDPAMGPGPVWLVVVCLLGAGPTDTGGAGSRVTQAPRYLVVQNGENVTLNCEQNMNHDYMFWYRQDPGLGLRLIHLSRNTDFTEPGDIPQGYSVSRKKKELFLLSLESVGLNQSSLYFCASS</sequence>
<dbReference type="InterPro" id="IPR013106">
    <property type="entry name" value="Ig_V-set"/>
</dbReference>
<evidence type="ECO:0000256" key="3">
    <source>
        <dbReference type="SAM" id="MobiDB-lite"/>
    </source>
</evidence>
<dbReference type="AlphaFoldDB" id="A0A6I8ND64"/>
<dbReference type="PANTHER" id="PTHR23268">
    <property type="entry name" value="T-CELL RECEPTOR BETA CHAIN"/>
    <property type="match status" value="1"/>
</dbReference>
<dbReference type="SUPFAM" id="SSF48726">
    <property type="entry name" value="Immunoglobulin"/>
    <property type="match status" value="1"/>
</dbReference>
<reference evidence="5" key="3">
    <citation type="submission" date="2025-09" db="UniProtKB">
        <authorList>
            <consortium name="Ensembl"/>
        </authorList>
    </citation>
    <scope>IDENTIFICATION</scope>
    <source>
        <strain evidence="5">Glennie</strain>
    </source>
</reference>
<dbReference type="InterPro" id="IPR050413">
    <property type="entry name" value="TCR_beta_variable"/>
</dbReference>
<evidence type="ECO:0000313" key="5">
    <source>
        <dbReference type="Ensembl" id="ENSOANP00000038980.1"/>
    </source>
</evidence>
<dbReference type="InterPro" id="IPR036179">
    <property type="entry name" value="Ig-like_dom_sf"/>
</dbReference>
<keyword evidence="1" id="KW-0732">Signal</keyword>
<accession>A0A6I8ND64</accession>
<name>A0A6I8ND64_ORNAN</name>
<dbReference type="Gene3D" id="2.60.40.10">
    <property type="entry name" value="Immunoglobulins"/>
    <property type="match status" value="1"/>
</dbReference>